<dbReference type="EMBL" id="UOFP01000308">
    <property type="protein sequence ID" value="VAW90106.1"/>
    <property type="molecule type" value="Genomic_DNA"/>
</dbReference>
<keyword evidence="2" id="KW-0560">Oxidoreductase</keyword>
<dbReference type="PANTHER" id="PTHR42901">
    <property type="entry name" value="ALCOHOL DEHYDROGENASE"/>
    <property type="match status" value="1"/>
</dbReference>
<evidence type="ECO:0000256" key="2">
    <source>
        <dbReference type="ARBA" id="ARBA00023002"/>
    </source>
</evidence>
<dbReference type="InterPro" id="IPR036291">
    <property type="entry name" value="NAD(P)-bd_dom_sf"/>
</dbReference>
<accession>A0A3B1ABB8</accession>
<dbReference type="InterPro" id="IPR002347">
    <property type="entry name" value="SDR_fam"/>
</dbReference>
<dbReference type="AlphaFoldDB" id="A0A3B1ABB8"/>
<dbReference type="PRINTS" id="PR00081">
    <property type="entry name" value="GDHRDH"/>
</dbReference>
<gene>
    <name evidence="3" type="ORF">MNBD_GAMMA18-584</name>
</gene>
<organism evidence="3">
    <name type="scientific">hydrothermal vent metagenome</name>
    <dbReference type="NCBI Taxonomy" id="652676"/>
    <lineage>
        <taxon>unclassified sequences</taxon>
        <taxon>metagenomes</taxon>
        <taxon>ecological metagenomes</taxon>
    </lineage>
</organism>
<dbReference type="InterPro" id="IPR020904">
    <property type="entry name" value="Sc_DH/Rdtase_CS"/>
</dbReference>
<reference evidence="3" key="1">
    <citation type="submission" date="2018-06" db="EMBL/GenBank/DDBJ databases">
        <authorList>
            <person name="Zhirakovskaya E."/>
        </authorList>
    </citation>
    <scope>NUCLEOTIDE SEQUENCE</scope>
</reference>
<sequence>MQTIPQTYQADAGCLGGRIILVTGATSGIGATAAETFAAQGATVILLGRKQRNLEQVYDRIEASGAPKPAIIPCNLETATQQDFHTLVGKVEQEFGQLDGILHNAATLGPLSPIEHYSVAEWNKVMQVNLTAPMLLTQACLALLKKSPDASILFTSDAVGRKSRAYWGGYSASKFGIEALTQILADELEENTSIRVNNIDPGPVLTRFRKNAYPGESNDALRSPESIMDDYLYLIGPDSKGVNGVAFTARS</sequence>
<dbReference type="NCBIfam" id="NF006509">
    <property type="entry name" value="PRK08945.1"/>
    <property type="match status" value="1"/>
</dbReference>
<dbReference type="PANTHER" id="PTHR42901:SF1">
    <property type="entry name" value="ALCOHOL DEHYDROGENASE"/>
    <property type="match status" value="1"/>
</dbReference>
<proteinExistence type="inferred from homology"/>
<dbReference type="PROSITE" id="PS00061">
    <property type="entry name" value="ADH_SHORT"/>
    <property type="match status" value="1"/>
</dbReference>
<name>A0A3B1ABB8_9ZZZZ</name>
<comment type="similarity">
    <text evidence="1">Belongs to the short-chain dehydrogenases/reductases (SDR) family.</text>
</comment>
<evidence type="ECO:0000313" key="3">
    <source>
        <dbReference type="EMBL" id="VAW90106.1"/>
    </source>
</evidence>
<dbReference type="GO" id="GO:0016491">
    <property type="term" value="F:oxidoreductase activity"/>
    <property type="evidence" value="ECO:0007669"/>
    <property type="project" value="UniProtKB-KW"/>
</dbReference>
<protein>
    <submittedName>
        <fullName evidence="3">Oxidoreductase</fullName>
    </submittedName>
</protein>
<dbReference type="Pfam" id="PF00106">
    <property type="entry name" value="adh_short"/>
    <property type="match status" value="1"/>
</dbReference>
<evidence type="ECO:0000256" key="1">
    <source>
        <dbReference type="ARBA" id="ARBA00006484"/>
    </source>
</evidence>
<dbReference type="Gene3D" id="3.40.50.720">
    <property type="entry name" value="NAD(P)-binding Rossmann-like Domain"/>
    <property type="match status" value="1"/>
</dbReference>
<dbReference type="SUPFAM" id="SSF51735">
    <property type="entry name" value="NAD(P)-binding Rossmann-fold domains"/>
    <property type="match status" value="1"/>
</dbReference>